<dbReference type="InterPro" id="IPR000917">
    <property type="entry name" value="Sulfatase_N"/>
</dbReference>
<sequence length="252" mass="29263">MFDKLSNSNKPEFIFALTVSNHTPFYLPDDYRPINIELTEEIKQKIRVSKSIAKKNFISYQYANNLLGEFIEKVKNSPFGDNTIIVAVGDHNTHQIFNYSDTELFLKNSVPFILYVPEKYKPTHRVDLKRFGSHKDIFPTIYNLSLSDQKYLYTGEDLLEKKNNDSFNFSINSFTLSANKFGAIFNEKKLINFKWKNKGVFKELVPTTLEETPELKELTSRSRGYIASMNYMIQSELIAKSQVNKNYSLADE</sequence>
<dbReference type="PANTHER" id="PTHR47371">
    <property type="entry name" value="LIPOTEICHOIC ACID SYNTHASE"/>
    <property type="match status" value="1"/>
</dbReference>
<keyword evidence="3" id="KW-0812">Transmembrane</keyword>
<comment type="subcellular location">
    <subcellularLocation>
        <location evidence="1">Cell membrane</location>
        <topology evidence="1">Multi-pass membrane protein</topology>
    </subcellularLocation>
</comment>
<evidence type="ECO:0000256" key="5">
    <source>
        <dbReference type="ARBA" id="ARBA00023136"/>
    </source>
</evidence>
<dbReference type="SUPFAM" id="SSF53649">
    <property type="entry name" value="Alkaline phosphatase-like"/>
    <property type="match status" value="1"/>
</dbReference>
<dbReference type="PANTHER" id="PTHR47371:SF3">
    <property type="entry name" value="PHOSPHOGLYCEROL TRANSFERASE I"/>
    <property type="match status" value="1"/>
</dbReference>
<evidence type="ECO:0000256" key="4">
    <source>
        <dbReference type="ARBA" id="ARBA00022989"/>
    </source>
</evidence>
<dbReference type="InterPro" id="IPR050448">
    <property type="entry name" value="OpgB/LTA_synthase_biosynth"/>
</dbReference>
<reference evidence="7" key="1">
    <citation type="submission" date="2018-06" db="EMBL/GenBank/DDBJ databases">
        <authorList>
            <person name="Zhirakovskaya E."/>
        </authorList>
    </citation>
    <scope>NUCLEOTIDE SEQUENCE</scope>
</reference>
<dbReference type="GO" id="GO:0005886">
    <property type="term" value="C:plasma membrane"/>
    <property type="evidence" value="ECO:0007669"/>
    <property type="project" value="UniProtKB-SubCell"/>
</dbReference>
<gene>
    <name evidence="7" type="ORF">MNBD_BACTEROID02-1202</name>
</gene>
<dbReference type="InterPro" id="IPR017850">
    <property type="entry name" value="Alkaline_phosphatase_core_sf"/>
</dbReference>
<evidence type="ECO:0000256" key="3">
    <source>
        <dbReference type="ARBA" id="ARBA00022692"/>
    </source>
</evidence>
<dbReference type="EMBL" id="UOEB01000090">
    <property type="protein sequence ID" value="VAV83553.1"/>
    <property type="molecule type" value="Genomic_DNA"/>
</dbReference>
<dbReference type="AlphaFoldDB" id="A0A3B0RFY2"/>
<proteinExistence type="predicted"/>
<name>A0A3B0RFY2_9ZZZZ</name>
<organism evidence="7">
    <name type="scientific">hydrothermal vent metagenome</name>
    <dbReference type="NCBI Taxonomy" id="652676"/>
    <lineage>
        <taxon>unclassified sequences</taxon>
        <taxon>metagenomes</taxon>
        <taxon>ecological metagenomes</taxon>
    </lineage>
</organism>
<evidence type="ECO:0000256" key="1">
    <source>
        <dbReference type="ARBA" id="ARBA00004651"/>
    </source>
</evidence>
<keyword evidence="2" id="KW-1003">Cell membrane</keyword>
<keyword evidence="5" id="KW-0472">Membrane</keyword>
<evidence type="ECO:0000313" key="7">
    <source>
        <dbReference type="EMBL" id="VAV83553.1"/>
    </source>
</evidence>
<feature type="domain" description="Sulfatase N-terminal" evidence="6">
    <location>
        <begin position="6"/>
        <end position="144"/>
    </location>
</feature>
<dbReference type="Gene3D" id="3.40.720.10">
    <property type="entry name" value="Alkaline Phosphatase, subunit A"/>
    <property type="match status" value="1"/>
</dbReference>
<keyword evidence="4" id="KW-1133">Transmembrane helix</keyword>
<evidence type="ECO:0000256" key="2">
    <source>
        <dbReference type="ARBA" id="ARBA00022475"/>
    </source>
</evidence>
<protein>
    <recommendedName>
        <fullName evidence="6">Sulfatase N-terminal domain-containing protein</fullName>
    </recommendedName>
</protein>
<evidence type="ECO:0000259" key="6">
    <source>
        <dbReference type="Pfam" id="PF00884"/>
    </source>
</evidence>
<accession>A0A3B0RFY2</accession>
<dbReference type="Pfam" id="PF00884">
    <property type="entry name" value="Sulfatase"/>
    <property type="match status" value="1"/>
</dbReference>